<dbReference type="EMBL" id="SBLC01000002">
    <property type="protein sequence ID" value="RWY44673.1"/>
    <property type="molecule type" value="Genomic_DNA"/>
</dbReference>
<dbReference type="NCBIfam" id="TIGR04123">
    <property type="entry name" value="P_estr_lig_assc"/>
    <property type="match status" value="1"/>
</dbReference>
<reference evidence="3 4" key="1">
    <citation type="journal article" date="2015" name="Int. J. Syst. Evol. Microbiol.">
        <title>Gemmobacter intermedius sp. nov., isolated from a white stork (Ciconia ciconia).</title>
        <authorList>
            <person name="Kampfer P."/>
            <person name="Jerzak L."/>
            <person name="Wilharm G."/>
            <person name="Golke J."/>
            <person name="Busse H.J."/>
            <person name="Glaeser S.P."/>
        </authorList>
    </citation>
    <scope>NUCLEOTIDE SEQUENCE [LARGE SCALE GENOMIC DNA]</scope>
    <source>
        <strain evidence="3 4">119/4</strain>
    </source>
</reference>
<dbReference type="InterPro" id="IPR004843">
    <property type="entry name" value="Calcineurin-like_PHP"/>
</dbReference>
<dbReference type="AlphaFoldDB" id="A0A444MG78"/>
<dbReference type="EC" id="3.1.-.-" evidence="3"/>
<dbReference type="InterPro" id="IPR026336">
    <property type="entry name" value="PdeM-like"/>
</dbReference>
<accession>A0A444MG78</accession>
<name>A0A444MG78_9RHOB</name>
<dbReference type="GO" id="GO:0016874">
    <property type="term" value="F:ligase activity"/>
    <property type="evidence" value="ECO:0007669"/>
    <property type="project" value="UniProtKB-KW"/>
</dbReference>
<keyword evidence="3" id="KW-0540">Nuclease</keyword>
<dbReference type="RefSeq" id="WP_128486473.1">
    <property type="nucleotide sequence ID" value="NZ_JBHLXB010000026.1"/>
</dbReference>
<dbReference type="SUPFAM" id="SSF56300">
    <property type="entry name" value="Metallo-dependent phosphatases"/>
    <property type="match status" value="1"/>
</dbReference>
<dbReference type="GO" id="GO:0016787">
    <property type="term" value="F:hydrolase activity"/>
    <property type="evidence" value="ECO:0007669"/>
    <property type="project" value="UniProtKB-KW"/>
</dbReference>
<protein>
    <submittedName>
        <fullName evidence="3">Ligase-associated DNA damage response endonuclease PdeM</fullName>
        <ecNumber evidence="3">3.1.-.-</ecNumber>
    </submittedName>
</protein>
<keyword evidence="3" id="KW-0436">Ligase</keyword>
<evidence type="ECO:0000256" key="1">
    <source>
        <dbReference type="SAM" id="MobiDB-lite"/>
    </source>
</evidence>
<comment type="caution">
    <text evidence="3">The sequence shown here is derived from an EMBL/GenBank/DDBJ whole genome shotgun (WGS) entry which is preliminary data.</text>
</comment>
<feature type="region of interest" description="Disordered" evidence="1">
    <location>
        <begin position="118"/>
        <end position="137"/>
    </location>
</feature>
<proteinExistence type="predicted"/>
<evidence type="ECO:0000313" key="3">
    <source>
        <dbReference type="EMBL" id="RWY44673.1"/>
    </source>
</evidence>
<dbReference type="OrthoDB" id="9795838at2"/>
<feature type="domain" description="Calcineurin-like phosphoesterase" evidence="2">
    <location>
        <begin position="29"/>
        <end position="123"/>
    </location>
</feature>
<keyword evidence="3" id="KW-0255">Endonuclease</keyword>
<evidence type="ECO:0000313" key="4">
    <source>
        <dbReference type="Proteomes" id="UP000287168"/>
    </source>
</evidence>
<dbReference type="GO" id="GO:0004519">
    <property type="term" value="F:endonuclease activity"/>
    <property type="evidence" value="ECO:0007669"/>
    <property type="project" value="UniProtKB-KW"/>
</dbReference>
<dbReference type="InterPro" id="IPR029052">
    <property type="entry name" value="Metallo-depent_PP-like"/>
</dbReference>
<dbReference type="Pfam" id="PF00149">
    <property type="entry name" value="Metallophos"/>
    <property type="match status" value="1"/>
</dbReference>
<organism evidence="3 4">
    <name type="scientific">Falsigemmobacter intermedius</name>
    <dbReference type="NCBI Taxonomy" id="1553448"/>
    <lineage>
        <taxon>Bacteria</taxon>
        <taxon>Pseudomonadati</taxon>
        <taxon>Pseudomonadota</taxon>
        <taxon>Alphaproteobacteria</taxon>
        <taxon>Rhodobacterales</taxon>
        <taxon>Paracoccaceae</taxon>
        <taxon>Falsigemmobacter</taxon>
    </lineage>
</organism>
<evidence type="ECO:0000259" key="2">
    <source>
        <dbReference type="Pfam" id="PF00149"/>
    </source>
</evidence>
<keyword evidence="4" id="KW-1185">Reference proteome</keyword>
<dbReference type="Proteomes" id="UP000287168">
    <property type="component" value="Unassembled WGS sequence"/>
</dbReference>
<keyword evidence="3" id="KW-0378">Hydrolase</keyword>
<gene>
    <name evidence="3" type="primary">pdeM</name>
    <name evidence="3" type="ORF">EP867_01695</name>
</gene>
<dbReference type="PANTHER" id="PTHR39323">
    <property type="entry name" value="BLR1149 PROTEIN"/>
    <property type="match status" value="1"/>
</dbReference>
<dbReference type="PANTHER" id="PTHR39323:SF1">
    <property type="entry name" value="BLR1149 PROTEIN"/>
    <property type="match status" value="1"/>
</dbReference>
<dbReference type="Gene3D" id="3.60.21.10">
    <property type="match status" value="1"/>
</dbReference>
<sequence>MSDFSFRFHGLRLVARPSGALWQPETRCLTVSDLHLGRSTRMARLRHQLLPPYETSETLRRLGAEIAALNPLRVISLGDSFDDAAAMTELSPPDLEALQRLIAGRDWVWISGNHDPSPQNPPFGGGFAQSHRDSPDSPILRHIRAEPGPDISGHLHPVVPLGGRRWRAFLVSRNHLILPAFGTYTGGLEISDPAFDGWLRPGHALLCASRIMEVPLP</sequence>